<accession>A0A5B7IM16</accession>
<keyword evidence="3" id="KW-1185">Reference proteome</keyword>
<feature type="region of interest" description="Disordered" evidence="1">
    <location>
        <begin position="1"/>
        <end position="25"/>
    </location>
</feature>
<feature type="compositionally biased region" description="Basic and acidic residues" evidence="1">
    <location>
        <begin position="1"/>
        <end position="15"/>
    </location>
</feature>
<reference evidence="2 3" key="1">
    <citation type="submission" date="2019-05" db="EMBL/GenBank/DDBJ databases">
        <title>Another draft genome of Portunus trituberculatus and its Hox gene families provides insights of decapod evolution.</title>
        <authorList>
            <person name="Jeong J.-H."/>
            <person name="Song I."/>
            <person name="Kim S."/>
            <person name="Choi T."/>
            <person name="Kim D."/>
            <person name="Ryu S."/>
            <person name="Kim W."/>
        </authorList>
    </citation>
    <scope>NUCLEOTIDE SEQUENCE [LARGE SCALE GENOMIC DNA]</scope>
    <source>
        <tissue evidence="2">Muscle</tissue>
    </source>
</reference>
<evidence type="ECO:0000256" key="1">
    <source>
        <dbReference type="SAM" id="MobiDB-lite"/>
    </source>
</evidence>
<protein>
    <submittedName>
        <fullName evidence="2">Uncharacterized protein</fullName>
    </submittedName>
</protein>
<dbReference type="Proteomes" id="UP000324222">
    <property type="component" value="Unassembled WGS sequence"/>
</dbReference>
<dbReference type="EMBL" id="VSRR010066754">
    <property type="protein sequence ID" value="MPC84892.1"/>
    <property type="molecule type" value="Genomic_DNA"/>
</dbReference>
<sequence>MENKEKEEAPREHEQNTTPPISGKASVNLVVHVCYSLVRVTDSRARQQKSLPRRKKVSRSTNDKRTDIFIQF</sequence>
<organism evidence="2 3">
    <name type="scientific">Portunus trituberculatus</name>
    <name type="common">Swimming crab</name>
    <name type="synonym">Neptunus trituberculatus</name>
    <dbReference type="NCBI Taxonomy" id="210409"/>
    <lineage>
        <taxon>Eukaryota</taxon>
        <taxon>Metazoa</taxon>
        <taxon>Ecdysozoa</taxon>
        <taxon>Arthropoda</taxon>
        <taxon>Crustacea</taxon>
        <taxon>Multicrustacea</taxon>
        <taxon>Malacostraca</taxon>
        <taxon>Eumalacostraca</taxon>
        <taxon>Eucarida</taxon>
        <taxon>Decapoda</taxon>
        <taxon>Pleocyemata</taxon>
        <taxon>Brachyura</taxon>
        <taxon>Eubrachyura</taxon>
        <taxon>Portunoidea</taxon>
        <taxon>Portunidae</taxon>
        <taxon>Portuninae</taxon>
        <taxon>Portunus</taxon>
    </lineage>
</organism>
<evidence type="ECO:0000313" key="2">
    <source>
        <dbReference type="EMBL" id="MPC84892.1"/>
    </source>
</evidence>
<gene>
    <name evidence="2" type="ORF">E2C01_079643</name>
</gene>
<evidence type="ECO:0000313" key="3">
    <source>
        <dbReference type="Proteomes" id="UP000324222"/>
    </source>
</evidence>
<feature type="region of interest" description="Disordered" evidence="1">
    <location>
        <begin position="44"/>
        <end position="66"/>
    </location>
</feature>
<name>A0A5B7IM16_PORTR</name>
<comment type="caution">
    <text evidence="2">The sequence shown here is derived from an EMBL/GenBank/DDBJ whole genome shotgun (WGS) entry which is preliminary data.</text>
</comment>
<proteinExistence type="predicted"/>
<dbReference type="AlphaFoldDB" id="A0A5B7IM16"/>